<dbReference type="InterPro" id="IPR043534">
    <property type="entry name" value="EBDG/EBM"/>
</dbReference>
<dbReference type="Proteomes" id="UP000437736">
    <property type="component" value="Unassembled WGS sequence"/>
</dbReference>
<feature type="non-terminal residue" evidence="3">
    <location>
        <position position="189"/>
    </location>
</feature>
<organism evidence="3 4">
    <name type="scientific">Acidiferrimicrobium australe</name>
    <dbReference type="NCBI Taxonomy" id="2664430"/>
    <lineage>
        <taxon>Bacteria</taxon>
        <taxon>Bacillati</taxon>
        <taxon>Actinomycetota</taxon>
        <taxon>Acidimicrobiia</taxon>
        <taxon>Acidimicrobiales</taxon>
        <taxon>Acidimicrobiaceae</taxon>
        <taxon>Acidiferrimicrobium</taxon>
    </lineage>
</organism>
<feature type="domain" description="Beta-mannosidase-like galactose-binding" evidence="2">
    <location>
        <begin position="53"/>
        <end position="134"/>
    </location>
</feature>
<evidence type="ECO:0000313" key="3">
    <source>
        <dbReference type="EMBL" id="MST31490.1"/>
    </source>
</evidence>
<dbReference type="PANTHER" id="PTHR43536">
    <property type="entry name" value="MANNOSYLGLYCOPROTEIN ENDO-BETA-MANNOSIDASE"/>
    <property type="match status" value="1"/>
</dbReference>
<keyword evidence="4" id="KW-1185">Reference proteome</keyword>
<evidence type="ECO:0000259" key="2">
    <source>
        <dbReference type="Pfam" id="PF22666"/>
    </source>
</evidence>
<accession>A0ABW9QPR3</accession>
<dbReference type="InterPro" id="IPR008979">
    <property type="entry name" value="Galactose-bd-like_sf"/>
</dbReference>
<dbReference type="Gene3D" id="2.60.120.260">
    <property type="entry name" value="Galactose-binding domain-like"/>
    <property type="match status" value="1"/>
</dbReference>
<keyword evidence="1" id="KW-0378">Hydrolase</keyword>
<reference evidence="3 4" key="1">
    <citation type="submission" date="2019-11" db="EMBL/GenBank/DDBJ databases">
        <title>Acidiferrimicrobium australis gen. nov., sp. nov., an acidophilic and obligately heterotrophic, member of the Actinobacteria that catalyses dissimilatory oxido- reduction of iron isolated from metal-rich acidic water in Chile.</title>
        <authorList>
            <person name="Gonzalez D."/>
            <person name="Huber K."/>
            <person name="Hedrich S."/>
            <person name="Rojas-Villalobos C."/>
            <person name="Quatrini R."/>
            <person name="Dinamarca M.A."/>
            <person name="Schwarz A."/>
            <person name="Canales C."/>
            <person name="Nancucheo I."/>
        </authorList>
    </citation>
    <scope>NUCLEOTIDE SEQUENCE [LARGE SCALE GENOMIC DNA]</scope>
    <source>
        <strain evidence="3 4">USS-CCA1</strain>
    </source>
</reference>
<evidence type="ECO:0000256" key="1">
    <source>
        <dbReference type="ARBA" id="ARBA00022801"/>
    </source>
</evidence>
<dbReference type="SUPFAM" id="SSF49785">
    <property type="entry name" value="Galactose-binding domain-like"/>
    <property type="match status" value="1"/>
</dbReference>
<dbReference type="InterPro" id="IPR054593">
    <property type="entry name" value="Beta-mannosidase-like_N2"/>
</dbReference>
<sequence>MDLGGRWLAARADEELRRRLPEPDLDDGGWEAVPVPGQWGLVPAFADSDGPLLYRRRFEAATPGPGRRQWLVFDGIFYQADVWLDGSYLGETEGYFAPHAFEVTDHLAARREHLLAVEVACAPQRDVRRKRNLTGVFQHWDCLPRSWNPGGIWAPVRLAETGPVRLRALRVSCREANAERATLELDARL</sequence>
<dbReference type="EMBL" id="WJHE01000081">
    <property type="protein sequence ID" value="MST31490.1"/>
    <property type="molecule type" value="Genomic_DNA"/>
</dbReference>
<proteinExistence type="predicted"/>
<dbReference type="Pfam" id="PF22666">
    <property type="entry name" value="Glyco_hydro_2_N2"/>
    <property type="match status" value="1"/>
</dbReference>
<protein>
    <recommendedName>
        <fullName evidence="2">Beta-mannosidase-like galactose-binding domain-containing protein</fullName>
    </recommendedName>
</protein>
<name>A0ABW9QPR3_9ACTN</name>
<dbReference type="PANTHER" id="PTHR43536:SF1">
    <property type="entry name" value="MANNOSYLGLYCOPROTEIN ENDO-BETA-MANNOSIDASE"/>
    <property type="match status" value="1"/>
</dbReference>
<evidence type="ECO:0000313" key="4">
    <source>
        <dbReference type="Proteomes" id="UP000437736"/>
    </source>
</evidence>
<comment type="caution">
    <text evidence="3">The sequence shown here is derived from an EMBL/GenBank/DDBJ whole genome shotgun (WGS) entry which is preliminary data.</text>
</comment>
<gene>
    <name evidence="3" type="ORF">GHK86_01920</name>
</gene>